<feature type="transmembrane region" description="Helical" evidence="1">
    <location>
        <begin position="132"/>
        <end position="155"/>
    </location>
</feature>
<sequence>MKKFTIEFKWAIISTIIFLAWMTLEKQLGFHDEKIKWQMFFTMLIIFPNFLLYYLALRDKKKNYYNGEMSWKQGFISGVVISFIVVIFSPITQFITHEFITPNYFDKLIALSVESKRLTLEEAKSYFNLTAYIWQSISGGLSFGVVIGAIVAYMIKTKTPDTTIKTK</sequence>
<keyword evidence="1" id="KW-0812">Transmembrane</keyword>
<dbReference type="EMBL" id="QLMI01000001">
    <property type="protein sequence ID" value="RAK25151.1"/>
    <property type="molecule type" value="Genomic_DNA"/>
</dbReference>
<keyword evidence="3" id="KW-1185">Reference proteome</keyword>
<reference evidence="2 3" key="1">
    <citation type="submission" date="2018-06" db="EMBL/GenBank/DDBJ databases">
        <title>Genomic Encyclopedia of Type Strains, Phase III (KMG-III): the genomes of soil and plant-associated and newly described type strains.</title>
        <authorList>
            <person name="Whitman W."/>
        </authorList>
    </citation>
    <scope>NUCLEOTIDE SEQUENCE [LARGE SCALE GENOMIC DNA]</scope>
    <source>
        <strain evidence="2 3">CGMCC 1.12398</strain>
    </source>
</reference>
<comment type="caution">
    <text evidence="2">The sequence shown here is derived from an EMBL/GenBank/DDBJ whole genome shotgun (WGS) entry which is preliminary data.</text>
</comment>
<dbReference type="RefSeq" id="WP_111565952.1">
    <property type="nucleotide sequence ID" value="NZ_QLMI01000001.1"/>
</dbReference>
<proteinExistence type="predicted"/>
<name>A0A327YWV5_9FLAO</name>
<dbReference type="InterPro" id="IPR025250">
    <property type="entry name" value="DUF4199"/>
</dbReference>
<organism evidence="2 3">
    <name type="scientific">Flavobacterium aquaticum</name>
    <dbReference type="NCBI Taxonomy" id="1236486"/>
    <lineage>
        <taxon>Bacteria</taxon>
        <taxon>Pseudomonadati</taxon>
        <taxon>Bacteroidota</taxon>
        <taxon>Flavobacteriia</taxon>
        <taxon>Flavobacteriales</taxon>
        <taxon>Flavobacteriaceae</taxon>
        <taxon>Flavobacterium</taxon>
    </lineage>
</organism>
<dbReference type="Pfam" id="PF13858">
    <property type="entry name" value="DUF4199"/>
    <property type="match status" value="1"/>
</dbReference>
<feature type="transmembrane region" description="Helical" evidence="1">
    <location>
        <begin position="36"/>
        <end position="55"/>
    </location>
</feature>
<feature type="transmembrane region" description="Helical" evidence="1">
    <location>
        <begin position="7"/>
        <end position="24"/>
    </location>
</feature>
<evidence type="ECO:0000256" key="1">
    <source>
        <dbReference type="SAM" id="Phobius"/>
    </source>
</evidence>
<accession>A0A327YWV5</accession>
<feature type="transmembrane region" description="Helical" evidence="1">
    <location>
        <begin position="75"/>
        <end position="95"/>
    </location>
</feature>
<keyword evidence="1" id="KW-0472">Membrane</keyword>
<gene>
    <name evidence="2" type="ORF">B0I03_101311</name>
</gene>
<dbReference type="Proteomes" id="UP000249620">
    <property type="component" value="Unassembled WGS sequence"/>
</dbReference>
<dbReference type="AlphaFoldDB" id="A0A327YWV5"/>
<evidence type="ECO:0000313" key="3">
    <source>
        <dbReference type="Proteomes" id="UP000249620"/>
    </source>
</evidence>
<evidence type="ECO:0000313" key="2">
    <source>
        <dbReference type="EMBL" id="RAK25151.1"/>
    </source>
</evidence>
<dbReference type="OrthoDB" id="5766000at2"/>
<keyword evidence="1" id="KW-1133">Transmembrane helix</keyword>
<protein>
    <submittedName>
        <fullName evidence="2">Uncharacterized protein DUF4199</fullName>
    </submittedName>
</protein>